<comment type="caution">
    <text evidence="1">The sequence shown here is derived from an EMBL/GenBank/DDBJ whole genome shotgun (WGS) entry which is preliminary data.</text>
</comment>
<dbReference type="Proteomes" id="UP001058974">
    <property type="component" value="Chromosome 6"/>
</dbReference>
<name>A0A9D4WBU8_PEA</name>
<dbReference type="Gramene" id="Psat06G0453700-T1">
    <property type="protein sequence ID" value="KAI5399191.1"/>
    <property type="gene ID" value="KIW84_064537"/>
</dbReference>
<evidence type="ECO:0000313" key="1">
    <source>
        <dbReference type="EMBL" id="KAI5399191.1"/>
    </source>
</evidence>
<proteinExistence type="predicted"/>
<dbReference type="AlphaFoldDB" id="A0A9D4WBU8"/>
<keyword evidence="2" id="KW-1185">Reference proteome</keyword>
<evidence type="ECO:0000313" key="2">
    <source>
        <dbReference type="Proteomes" id="UP001058974"/>
    </source>
</evidence>
<accession>A0A9D4WBU8</accession>
<dbReference type="EMBL" id="JAMSHJ010000006">
    <property type="protein sequence ID" value="KAI5399191.1"/>
    <property type="molecule type" value="Genomic_DNA"/>
</dbReference>
<organism evidence="1 2">
    <name type="scientific">Pisum sativum</name>
    <name type="common">Garden pea</name>
    <name type="synonym">Lathyrus oleraceus</name>
    <dbReference type="NCBI Taxonomy" id="3888"/>
    <lineage>
        <taxon>Eukaryota</taxon>
        <taxon>Viridiplantae</taxon>
        <taxon>Streptophyta</taxon>
        <taxon>Embryophyta</taxon>
        <taxon>Tracheophyta</taxon>
        <taxon>Spermatophyta</taxon>
        <taxon>Magnoliopsida</taxon>
        <taxon>eudicotyledons</taxon>
        <taxon>Gunneridae</taxon>
        <taxon>Pentapetalae</taxon>
        <taxon>rosids</taxon>
        <taxon>fabids</taxon>
        <taxon>Fabales</taxon>
        <taxon>Fabaceae</taxon>
        <taxon>Papilionoideae</taxon>
        <taxon>50 kb inversion clade</taxon>
        <taxon>NPAAA clade</taxon>
        <taxon>Hologalegina</taxon>
        <taxon>IRL clade</taxon>
        <taxon>Fabeae</taxon>
        <taxon>Lathyrus</taxon>
    </lineage>
</organism>
<gene>
    <name evidence="1" type="ORF">KIW84_064537</name>
</gene>
<sequence length="167" mass="19053">MFAKKLLHKTVHHHFNHKFQQHGSLQSTELGPRIVIHYGIPSSASPSIPRTWSNLESGFLKLTESEFRRGGYRGEMVVQAMKLNGCFDHHMETNIVCQPGNFFNALQKPITSWNSRNSGFLSSTNNMEFNERIALREKFVITASSLKSYLGKVIHPELYHSSSLHKV</sequence>
<protein>
    <submittedName>
        <fullName evidence="1">Uncharacterized protein</fullName>
    </submittedName>
</protein>
<reference evidence="1 2" key="1">
    <citation type="journal article" date="2022" name="Nat. Genet.">
        <title>Improved pea reference genome and pan-genome highlight genomic features and evolutionary characteristics.</title>
        <authorList>
            <person name="Yang T."/>
            <person name="Liu R."/>
            <person name="Luo Y."/>
            <person name="Hu S."/>
            <person name="Wang D."/>
            <person name="Wang C."/>
            <person name="Pandey M.K."/>
            <person name="Ge S."/>
            <person name="Xu Q."/>
            <person name="Li N."/>
            <person name="Li G."/>
            <person name="Huang Y."/>
            <person name="Saxena R.K."/>
            <person name="Ji Y."/>
            <person name="Li M."/>
            <person name="Yan X."/>
            <person name="He Y."/>
            <person name="Liu Y."/>
            <person name="Wang X."/>
            <person name="Xiang C."/>
            <person name="Varshney R.K."/>
            <person name="Ding H."/>
            <person name="Gao S."/>
            <person name="Zong X."/>
        </authorList>
    </citation>
    <scope>NUCLEOTIDE SEQUENCE [LARGE SCALE GENOMIC DNA]</scope>
    <source>
        <strain evidence="1 2">cv. Zhongwan 6</strain>
    </source>
</reference>